<dbReference type="Proteomes" id="UP000789396">
    <property type="component" value="Unassembled WGS sequence"/>
</dbReference>
<evidence type="ECO:0000313" key="4">
    <source>
        <dbReference type="Proteomes" id="UP000789396"/>
    </source>
</evidence>
<sequence length="92" mass="10749">MEACCFTNHESVKNQFHVKILVLNSSTVPKTLKYGKIWELAQQAAQLSIEQNNYQEMQETTTILTKKRNQENEEYDVNKENEFNQVKNPLVS</sequence>
<feature type="compositionally biased region" description="Basic and acidic residues" evidence="1">
    <location>
        <begin position="68"/>
        <end position="82"/>
    </location>
</feature>
<comment type="caution">
    <text evidence="3">The sequence shown here is derived from an EMBL/GenBank/DDBJ whole genome shotgun (WGS) entry which is preliminary data.</text>
</comment>
<dbReference type="EMBL" id="CAJVPZ010000730">
    <property type="protein sequence ID" value="CAG8474713.1"/>
    <property type="molecule type" value="Genomic_DNA"/>
</dbReference>
<evidence type="ECO:0000313" key="2">
    <source>
        <dbReference type="EMBL" id="CAG8474713.1"/>
    </source>
</evidence>
<organism evidence="3 4">
    <name type="scientific">Racocetra fulgida</name>
    <dbReference type="NCBI Taxonomy" id="60492"/>
    <lineage>
        <taxon>Eukaryota</taxon>
        <taxon>Fungi</taxon>
        <taxon>Fungi incertae sedis</taxon>
        <taxon>Mucoromycota</taxon>
        <taxon>Glomeromycotina</taxon>
        <taxon>Glomeromycetes</taxon>
        <taxon>Diversisporales</taxon>
        <taxon>Gigasporaceae</taxon>
        <taxon>Racocetra</taxon>
    </lineage>
</organism>
<dbReference type="OrthoDB" id="2424227at2759"/>
<keyword evidence="4" id="KW-1185">Reference proteome</keyword>
<dbReference type="AlphaFoldDB" id="A0A9N8W7F6"/>
<protein>
    <submittedName>
        <fullName evidence="2">512_t:CDS:1</fullName>
    </submittedName>
    <submittedName>
        <fullName evidence="3">513_t:CDS:1</fullName>
    </submittedName>
</protein>
<gene>
    <name evidence="2" type="ORF">RFULGI_LOCUS1273</name>
    <name evidence="3" type="ORF">RFULGI_LOCUS1274</name>
</gene>
<feature type="region of interest" description="Disordered" evidence="1">
    <location>
        <begin position="65"/>
        <end position="92"/>
    </location>
</feature>
<evidence type="ECO:0000313" key="3">
    <source>
        <dbReference type="EMBL" id="CAG8474734.1"/>
    </source>
</evidence>
<accession>A0A9N8W7F6</accession>
<dbReference type="EMBL" id="CAJVPZ010000730">
    <property type="protein sequence ID" value="CAG8474734.1"/>
    <property type="molecule type" value="Genomic_DNA"/>
</dbReference>
<name>A0A9N8W7F6_9GLOM</name>
<feature type="compositionally biased region" description="Polar residues" evidence="1">
    <location>
        <begin position="83"/>
        <end position="92"/>
    </location>
</feature>
<evidence type="ECO:0000256" key="1">
    <source>
        <dbReference type="SAM" id="MobiDB-lite"/>
    </source>
</evidence>
<proteinExistence type="predicted"/>
<reference evidence="3" key="1">
    <citation type="submission" date="2021-06" db="EMBL/GenBank/DDBJ databases">
        <authorList>
            <person name="Kallberg Y."/>
            <person name="Tangrot J."/>
            <person name="Rosling A."/>
        </authorList>
    </citation>
    <scope>NUCLEOTIDE SEQUENCE</scope>
    <source>
        <strain evidence="3">IN212</strain>
    </source>
</reference>